<evidence type="ECO:0000256" key="2">
    <source>
        <dbReference type="ARBA" id="ARBA00010333"/>
    </source>
</evidence>
<dbReference type="Gene3D" id="3.30.70.270">
    <property type="match status" value="1"/>
</dbReference>
<feature type="domain" description="GGDEF" evidence="5">
    <location>
        <begin position="790"/>
        <end position="925"/>
    </location>
</feature>
<protein>
    <submittedName>
        <fullName evidence="6">Diguanylate cyclase</fullName>
    </submittedName>
</protein>
<dbReference type="AlphaFoldDB" id="A0A364NND4"/>
<comment type="cofactor">
    <cofactor evidence="1">
        <name>Mg(2+)</name>
        <dbReference type="ChEBI" id="CHEBI:18420"/>
    </cofactor>
</comment>
<evidence type="ECO:0000256" key="4">
    <source>
        <dbReference type="SAM" id="Phobius"/>
    </source>
</evidence>
<dbReference type="GO" id="GO:0003824">
    <property type="term" value="F:catalytic activity"/>
    <property type="evidence" value="ECO:0007669"/>
    <property type="project" value="UniProtKB-ARBA"/>
</dbReference>
<dbReference type="SUPFAM" id="SSF55073">
    <property type="entry name" value="Nucleotide cyclase"/>
    <property type="match status" value="1"/>
</dbReference>
<dbReference type="SUPFAM" id="SSF53850">
    <property type="entry name" value="Periplasmic binding protein-like II"/>
    <property type="match status" value="3"/>
</dbReference>
<dbReference type="CDD" id="cd01007">
    <property type="entry name" value="PBP2_BvgS_HisK_like"/>
    <property type="match status" value="2"/>
</dbReference>
<evidence type="ECO:0000256" key="1">
    <source>
        <dbReference type="ARBA" id="ARBA00001946"/>
    </source>
</evidence>
<dbReference type="PANTHER" id="PTHR35936:SF37">
    <property type="entry name" value="AMINO ACID ABC TRANSPORTER SUBSTRATE-BINDING PROTEIN"/>
    <property type="match status" value="1"/>
</dbReference>
<evidence type="ECO:0000256" key="3">
    <source>
        <dbReference type="ARBA" id="ARBA00022729"/>
    </source>
</evidence>
<accession>A0A364NND4</accession>
<keyword evidence="4" id="KW-0472">Membrane</keyword>
<keyword evidence="7" id="KW-1185">Reference proteome</keyword>
<dbReference type="EMBL" id="QKRX01000004">
    <property type="protein sequence ID" value="RAU18532.1"/>
    <property type="molecule type" value="Genomic_DNA"/>
</dbReference>
<dbReference type="Pfam" id="PF00497">
    <property type="entry name" value="SBP_bac_3"/>
    <property type="match status" value="3"/>
</dbReference>
<dbReference type="NCBIfam" id="TIGR00254">
    <property type="entry name" value="GGDEF"/>
    <property type="match status" value="1"/>
</dbReference>
<keyword evidence="4" id="KW-0812">Transmembrane</keyword>
<sequence>MVADNEPYSWMHQSHPAGFSIDVLEKVANLADLTFEYRVGSWPEVYAAFLRGEVDVIDEISWSEERAKSMLFTEPYHYRNTVVMQDSNRPLDYVQSIDHLRPYRIGILKDVYYSPLLYNQNLELVEYELLPNLVRALAFGWVDAIIGPDVTLQFLAQRAGFRHLDIAGVLALEGVELEDFRLAVLKDKSELHAKLEKALQSIEPEWLADLTVRWQEYGGKHLPLQTSFQLSQPEIDYIRQLGPVRVGLMRDYAPFSFLDGGSVQGLSVDILKRIQDLTGLQVIPVVDQWSNLIDWLEAGELDVLANMSFSEERQTIARFSDSYYIIPNVLFSKDLDWRYTDPSDLKGLRVAIGAGIFYEQALRDIIGDSLFTYMDQASMFNALANNHVDAVIAALPNGNHWVSQLRMTGVYVAGELILEDFVGEDLRFGVKPSLAPLADILNKTLNAITPIEQSTIQNRWLGSQSGMSYSSKQPLENLSEEELAYLSGLDKTIRICVHHNQMPLEAINQKGHLIGVSSSVVEHLSQRLDLRIELFPMRSRSASLRALSEGGCDAIPMLSGIERIENIALTRAYYSLPAVILGRIEVPFINSLNELSNQRVGVLDGFVAFDSLVSRYPNVTFVSIETEADGLRQLQSGNLNAFISSLPTASHTLQELGIADIRVIGRVPFDWNFTMAVQRDNEILLGILQKFVDSLTDEDRLDIENVWRTVKLEESMDWSWIWRILTIAVLIVLMLAYWNRRLGALNAKLALANEKLAYLSVTDELTGLGNRAFFDHEYGRLHQLAVRQNQGVMVAMLDVDHFKRVNDTFGHAAGDHCLQFLAASIKQVFKRDTDYVARYGGEEFVIFTLIDSSQNIYSRCESLRQLIEASKYEFEGQMIAFTVSIGLHVYCPQVSSDPEHAMRLADTALYKAKSEGRNRVVMIDTEQKEI</sequence>
<comment type="caution">
    <text evidence="6">The sequence shown here is derived from an EMBL/GenBank/DDBJ whole genome shotgun (WGS) entry which is preliminary data.</text>
</comment>
<comment type="similarity">
    <text evidence="2">Belongs to the bacterial solute-binding protein 3 family.</text>
</comment>
<dbReference type="SMART" id="SM00267">
    <property type="entry name" value="GGDEF"/>
    <property type="match status" value="1"/>
</dbReference>
<organism evidence="6 7">
    <name type="scientific">Nitrincola tibetensis</name>
    <dbReference type="NCBI Taxonomy" id="2219697"/>
    <lineage>
        <taxon>Bacteria</taxon>
        <taxon>Pseudomonadati</taxon>
        <taxon>Pseudomonadota</taxon>
        <taxon>Gammaproteobacteria</taxon>
        <taxon>Oceanospirillales</taxon>
        <taxon>Oceanospirillaceae</taxon>
        <taxon>Nitrincola</taxon>
    </lineage>
</organism>
<dbReference type="InterPro" id="IPR000160">
    <property type="entry name" value="GGDEF_dom"/>
</dbReference>
<gene>
    <name evidence="6" type="ORF">DN062_07095</name>
</gene>
<reference evidence="6 7" key="1">
    <citation type="submission" date="2018-06" db="EMBL/GenBank/DDBJ databases">
        <title>Nitrincola tibetense sp. nov., isolated from Lake XuguoCo on Tibetan Plateau.</title>
        <authorList>
            <person name="Xing P."/>
        </authorList>
    </citation>
    <scope>NUCLEOTIDE SEQUENCE [LARGE SCALE GENOMIC DNA]</scope>
    <source>
        <strain evidence="7">xg18</strain>
    </source>
</reference>
<evidence type="ECO:0000313" key="7">
    <source>
        <dbReference type="Proteomes" id="UP000250744"/>
    </source>
</evidence>
<dbReference type="InterPro" id="IPR043128">
    <property type="entry name" value="Rev_trsase/Diguanyl_cyclase"/>
</dbReference>
<dbReference type="PANTHER" id="PTHR35936">
    <property type="entry name" value="MEMBRANE-BOUND LYTIC MUREIN TRANSGLYCOSYLASE F"/>
    <property type="match status" value="1"/>
</dbReference>
<dbReference type="SMART" id="SM00062">
    <property type="entry name" value="PBPb"/>
    <property type="match status" value="3"/>
</dbReference>
<keyword evidence="3" id="KW-0732">Signal</keyword>
<dbReference type="Gene3D" id="3.40.190.10">
    <property type="entry name" value="Periplasmic binding protein-like II"/>
    <property type="match status" value="6"/>
</dbReference>
<keyword evidence="4" id="KW-1133">Transmembrane helix</keyword>
<dbReference type="Proteomes" id="UP000250744">
    <property type="component" value="Unassembled WGS sequence"/>
</dbReference>
<name>A0A364NND4_9GAMM</name>
<dbReference type="CDD" id="cd01949">
    <property type="entry name" value="GGDEF"/>
    <property type="match status" value="1"/>
</dbReference>
<dbReference type="InterPro" id="IPR001638">
    <property type="entry name" value="Solute-binding_3/MltF_N"/>
</dbReference>
<evidence type="ECO:0000259" key="5">
    <source>
        <dbReference type="PROSITE" id="PS50887"/>
    </source>
</evidence>
<proteinExistence type="inferred from homology"/>
<dbReference type="FunFam" id="3.30.70.270:FF:000001">
    <property type="entry name" value="Diguanylate cyclase domain protein"/>
    <property type="match status" value="1"/>
</dbReference>
<dbReference type="Pfam" id="PF00990">
    <property type="entry name" value="GGDEF"/>
    <property type="match status" value="1"/>
</dbReference>
<dbReference type="PROSITE" id="PS50887">
    <property type="entry name" value="GGDEF"/>
    <property type="match status" value="1"/>
</dbReference>
<feature type="transmembrane region" description="Helical" evidence="4">
    <location>
        <begin position="720"/>
        <end position="738"/>
    </location>
</feature>
<dbReference type="InterPro" id="IPR029787">
    <property type="entry name" value="Nucleotide_cyclase"/>
</dbReference>
<evidence type="ECO:0000313" key="6">
    <source>
        <dbReference type="EMBL" id="RAU18532.1"/>
    </source>
</evidence>